<dbReference type="InterPro" id="IPR008772">
    <property type="entry name" value="Phosphonate_metab_PhnH"/>
</dbReference>
<dbReference type="SUPFAM" id="SSF159709">
    <property type="entry name" value="PhnH-like"/>
    <property type="match status" value="1"/>
</dbReference>
<evidence type="ECO:0000313" key="1">
    <source>
        <dbReference type="EMBL" id="VYU41193.1"/>
    </source>
</evidence>
<dbReference type="InterPro" id="IPR038058">
    <property type="entry name" value="PhnH-like_sp"/>
</dbReference>
<dbReference type="GO" id="GO:0016829">
    <property type="term" value="F:lyase activity"/>
    <property type="evidence" value="ECO:0007669"/>
    <property type="project" value="UniProtKB-KW"/>
</dbReference>
<dbReference type="AlphaFoldDB" id="A0A6M0UCM5"/>
<dbReference type="NCBIfam" id="TIGR03292">
    <property type="entry name" value="PhnH_redo"/>
    <property type="match status" value="1"/>
</dbReference>
<sequence>MVKFDYVHDVQNGYRKVLNSMARPGVVENLNEEASNIDSEIEAYKSTVFMMLMLLDREVTFNVISKDSEKISSIVSEMTYARIDTIEEADYVFITEDACNEKLHEALRRVKIGDLSNPNKSSTIIAEFNEISEIGDIELTGPGIEESNSVYISGNRQWINGRRKINCEYPLGIDCIFLDRNNNVLCIPRTTNINI</sequence>
<gene>
    <name evidence="1" type="ORF">CBLFYP62_02274</name>
</gene>
<dbReference type="Pfam" id="PF05845">
    <property type="entry name" value="PhnH"/>
    <property type="match status" value="1"/>
</dbReference>
<reference evidence="1" key="1">
    <citation type="submission" date="2019-11" db="EMBL/GenBank/DDBJ databases">
        <authorList>
            <person name="Feng L."/>
        </authorList>
    </citation>
    <scope>NUCLEOTIDE SEQUENCE</scope>
    <source>
        <strain evidence="1">CButyricumLFYP62</strain>
    </source>
</reference>
<dbReference type="Gene3D" id="3.40.50.11310">
    <property type="entry name" value="Bacterial phosphonate metabolism protein PhnH"/>
    <property type="match status" value="1"/>
</dbReference>
<dbReference type="EMBL" id="CACRTU010000022">
    <property type="protein sequence ID" value="VYU41193.1"/>
    <property type="molecule type" value="Genomic_DNA"/>
</dbReference>
<accession>A0A6M0UCM5</accession>
<proteinExistence type="predicted"/>
<dbReference type="RefSeq" id="WP_002579853.1">
    <property type="nucleotide sequence ID" value="NZ_BKBB01000013.1"/>
</dbReference>
<dbReference type="GO" id="GO:0019634">
    <property type="term" value="P:organic phosphonate metabolic process"/>
    <property type="evidence" value="ECO:0007669"/>
    <property type="project" value="InterPro"/>
</dbReference>
<name>A0A6M0UCM5_CLOBU</name>
<dbReference type="PIRSF" id="PIRSF020680">
    <property type="entry name" value="PhnH"/>
    <property type="match status" value="1"/>
</dbReference>
<keyword evidence="1" id="KW-0456">Lyase</keyword>
<protein>
    <submittedName>
        <fullName evidence="1">Carbon-phosphorus lyase complex subunit</fullName>
    </submittedName>
</protein>
<organism evidence="1">
    <name type="scientific">Clostridium butyricum</name>
    <dbReference type="NCBI Taxonomy" id="1492"/>
    <lineage>
        <taxon>Bacteria</taxon>
        <taxon>Bacillati</taxon>
        <taxon>Bacillota</taxon>
        <taxon>Clostridia</taxon>
        <taxon>Eubacteriales</taxon>
        <taxon>Clostridiaceae</taxon>
        <taxon>Clostridium</taxon>
    </lineage>
</organism>